<dbReference type="InterPro" id="IPR050823">
    <property type="entry name" value="Plant_Ser_Thr_Prot_Kinase"/>
</dbReference>
<dbReference type="EMBL" id="CP144700">
    <property type="protein sequence ID" value="WVZ23632.1"/>
    <property type="molecule type" value="Genomic_DNA"/>
</dbReference>
<evidence type="ECO:0000259" key="11">
    <source>
        <dbReference type="PROSITE" id="PS50011"/>
    </source>
</evidence>
<evidence type="ECO:0000313" key="13">
    <source>
        <dbReference type="Proteomes" id="UP001374535"/>
    </source>
</evidence>
<dbReference type="Gene3D" id="3.30.200.20">
    <property type="entry name" value="Phosphorylase Kinase, domain 1"/>
    <property type="match status" value="1"/>
</dbReference>
<dbReference type="Proteomes" id="UP001374535">
    <property type="component" value="Chromosome 1"/>
</dbReference>
<organism evidence="12 13">
    <name type="scientific">Vigna mungo</name>
    <name type="common">Black gram</name>
    <name type="synonym">Phaseolus mungo</name>
    <dbReference type="NCBI Taxonomy" id="3915"/>
    <lineage>
        <taxon>Eukaryota</taxon>
        <taxon>Viridiplantae</taxon>
        <taxon>Streptophyta</taxon>
        <taxon>Embryophyta</taxon>
        <taxon>Tracheophyta</taxon>
        <taxon>Spermatophyta</taxon>
        <taxon>Magnoliopsida</taxon>
        <taxon>eudicotyledons</taxon>
        <taxon>Gunneridae</taxon>
        <taxon>Pentapetalae</taxon>
        <taxon>rosids</taxon>
        <taxon>fabids</taxon>
        <taxon>Fabales</taxon>
        <taxon>Fabaceae</taxon>
        <taxon>Papilionoideae</taxon>
        <taxon>50 kb inversion clade</taxon>
        <taxon>NPAAA clade</taxon>
        <taxon>indigoferoid/millettioid clade</taxon>
        <taxon>Phaseoleae</taxon>
        <taxon>Vigna</taxon>
    </lineage>
</organism>
<keyword evidence="3" id="KW-1003">Cell membrane</keyword>
<dbReference type="GO" id="GO:0005886">
    <property type="term" value="C:plasma membrane"/>
    <property type="evidence" value="ECO:0007669"/>
    <property type="project" value="UniProtKB-SubCell"/>
</dbReference>
<comment type="catalytic activity">
    <reaction evidence="8">
        <text>L-threonyl-[protein] + ATP = O-phospho-L-threonyl-[protein] + ADP + H(+)</text>
        <dbReference type="Rhea" id="RHEA:46608"/>
        <dbReference type="Rhea" id="RHEA-COMP:11060"/>
        <dbReference type="Rhea" id="RHEA-COMP:11605"/>
        <dbReference type="ChEBI" id="CHEBI:15378"/>
        <dbReference type="ChEBI" id="CHEBI:30013"/>
        <dbReference type="ChEBI" id="CHEBI:30616"/>
        <dbReference type="ChEBI" id="CHEBI:61977"/>
        <dbReference type="ChEBI" id="CHEBI:456216"/>
        <dbReference type="EC" id="2.7.11.1"/>
    </reaction>
</comment>
<sequence>MMGSVPLFSGSSDIHGSSVEFSETTATIYSDCSPIPFTHGQIPKWPELKVFSFEELKSATGNFKSNRLVGEGGFGRVYKGWLDENTLTPAKPGSGVEVAIKMFNPESLQGFAQWQSEVNVLGKLSHPNVIRLLGYCWDEDQFLLVYEFMPNRSLHYHLFGTNHSMEPLSWNTRLKIIIGAARGLAFLHANENNVILRDFKSSNILLDGNYNAKISDFGLAKLGPSEGQSHVSTEIVGTYGYAAPEYFLTRQVNVKSDVYGFGVVLLEILTGMRALDKRIPGQRNLVGWTKDCLSSEKMLKAIMDGKIEGQYSPKASLLAAQLALKCLEDDPTQRPSMEEVLGGLEAIEDNH</sequence>
<evidence type="ECO:0000256" key="5">
    <source>
        <dbReference type="ARBA" id="ARBA00022741"/>
    </source>
</evidence>
<keyword evidence="7 10" id="KW-0067">ATP-binding</keyword>
<keyword evidence="6" id="KW-0418">Kinase</keyword>
<keyword evidence="13" id="KW-1185">Reference proteome</keyword>
<dbReference type="PROSITE" id="PS00107">
    <property type="entry name" value="PROTEIN_KINASE_ATP"/>
    <property type="match status" value="1"/>
</dbReference>
<evidence type="ECO:0000256" key="6">
    <source>
        <dbReference type="ARBA" id="ARBA00022777"/>
    </source>
</evidence>
<proteinExistence type="predicted"/>
<dbReference type="PROSITE" id="PS50011">
    <property type="entry name" value="PROTEIN_KINASE_DOM"/>
    <property type="match status" value="1"/>
</dbReference>
<evidence type="ECO:0000256" key="1">
    <source>
        <dbReference type="ARBA" id="ARBA00004236"/>
    </source>
</evidence>
<protein>
    <recommendedName>
        <fullName evidence="2">non-specific serine/threonine protein kinase</fullName>
        <ecNumber evidence="2">2.7.11.1</ecNumber>
    </recommendedName>
</protein>
<dbReference type="InterPro" id="IPR001245">
    <property type="entry name" value="Ser-Thr/Tyr_kinase_cat_dom"/>
</dbReference>
<dbReference type="SUPFAM" id="SSF56112">
    <property type="entry name" value="Protein kinase-like (PK-like)"/>
    <property type="match status" value="1"/>
</dbReference>
<dbReference type="InterPro" id="IPR017441">
    <property type="entry name" value="Protein_kinase_ATP_BS"/>
</dbReference>
<gene>
    <name evidence="12" type="ORF">V8G54_002176</name>
</gene>
<evidence type="ECO:0000256" key="8">
    <source>
        <dbReference type="ARBA" id="ARBA00047899"/>
    </source>
</evidence>
<evidence type="ECO:0000256" key="9">
    <source>
        <dbReference type="ARBA" id="ARBA00048679"/>
    </source>
</evidence>
<dbReference type="PANTHER" id="PTHR45621">
    <property type="entry name" value="OS01G0588500 PROTEIN-RELATED"/>
    <property type="match status" value="1"/>
</dbReference>
<evidence type="ECO:0000313" key="12">
    <source>
        <dbReference type="EMBL" id="WVZ23632.1"/>
    </source>
</evidence>
<dbReference type="FunFam" id="1.10.510.10:FF:000095">
    <property type="entry name" value="protein STRUBBELIG-RECEPTOR FAMILY 8"/>
    <property type="match status" value="1"/>
</dbReference>
<feature type="domain" description="Protein kinase" evidence="11">
    <location>
        <begin position="63"/>
        <end position="351"/>
    </location>
</feature>
<dbReference type="Gene3D" id="1.10.510.10">
    <property type="entry name" value="Transferase(Phosphotransferase) domain 1"/>
    <property type="match status" value="1"/>
</dbReference>
<keyword evidence="3" id="KW-0472">Membrane</keyword>
<comment type="catalytic activity">
    <reaction evidence="9">
        <text>L-seryl-[protein] + ATP = O-phospho-L-seryl-[protein] + ADP + H(+)</text>
        <dbReference type="Rhea" id="RHEA:17989"/>
        <dbReference type="Rhea" id="RHEA-COMP:9863"/>
        <dbReference type="Rhea" id="RHEA-COMP:11604"/>
        <dbReference type="ChEBI" id="CHEBI:15378"/>
        <dbReference type="ChEBI" id="CHEBI:29999"/>
        <dbReference type="ChEBI" id="CHEBI:30616"/>
        <dbReference type="ChEBI" id="CHEBI:83421"/>
        <dbReference type="ChEBI" id="CHEBI:456216"/>
        <dbReference type="EC" id="2.7.11.1"/>
    </reaction>
</comment>
<keyword evidence="4" id="KW-0808">Transferase</keyword>
<evidence type="ECO:0000256" key="4">
    <source>
        <dbReference type="ARBA" id="ARBA00022679"/>
    </source>
</evidence>
<comment type="subcellular location">
    <subcellularLocation>
        <location evidence="1">Cell membrane</location>
    </subcellularLocation>
</comment>
<dbReference type="GO" id="GO:0005524">
    <property type="term" value="F:ATP binding"/>
    <property type="evidence" value="ECO:0007669"/>
    <property type="project" value="UniProtKB-UniRule"/>
</dbReference>
<name>A0AAQ3PAV4_VIGMU</name>
<dbReference type="FunFam" id="3.30.200.20:FF:000228">
    <property type="entry name" value="Serine/threonine-protein kinase BIK1"/>
    <property type="match status" value="1"/>
</dbReference>
<evidence type="ECO:0000256" key="7">
    <source>
        <dbReference type="ARBA" id="ARBA00022840"/>
    </source>
</evidence>
<keyword evidence="5 10" id="KW-0547">Nucleotide-binding</keyword>
<feature type="binding site" evidence="10">
    <location>
        <position position="101"/>
    </location>
    <ligand>
        <name>ATP</name>
        <dbReference type="ChEBI" id="CHEBI:30616"/>
    </ligand>
</feature>
<dbReference type="AlphaFoldDB" id="A0AAQ3PAV4"/>
<evidence type="ECO:0000256" key="10">
    <source>
        <dbReference type="PROSITE-ProRule" id="PRU10141"/>
    </source>
</evidence>
<dbReference type="EC" id="2.7.11.1" evidence="2"/>
<evidence type="ECO:0000256" key="2">
    <source>
        <dbReference type="ARBA" id="ARBA00012513"/>
    </source>
</evidence>
<evidence type="ECO:0000256" key="3">
    <source>
        <dbReference type="ARBA" id="ARBA00022475"/>
    </source>
</evidence>
<dbReference type="GO" id="GO:0004674">
    <property type="term" value="F:protein serine/threonine kinase activity"/>
    <property type="evidence" value="ECO:0007669"/>
    <property type="project" value="UniProtKB-EC"/>
</dbReference>
<dbReference type="InterPro" id="IPR000719">
    <property type="entry name" value="Prot_kinase_dom"/>
</dbReference>
<dbReference type="Pfam" id="PF07714">
    <property type="entry name" value="PK_Tyr_Ser-Thr"/>
    <property type="match status" value="1"/>
</dbReference>
<dbReference type="InterPro" id="IPR011009">
    <property type="entry name" value="Kinase-like_dom_sf"/>
</dbReference>
<reference evidence="12 13" key="1">
    <citation type="journal article" date="2023" name="Life. Sci Alliance">
        <title>Evolutionary insights into 3D genome organization and epigenetic landscape of Vigna mungo.</title>
        <authorList>
            <person name="Junaid A."/>
            <person name="Singh B."/>
            <person name="Bhatia S."/>
        </authorList>
    </citation>
    <scope>NUCLEOTIDE SEQUENCE [LARGE SCALE GENOMIC DNA]</scope>
    <source>
        <strain evidence="12">Urdbean</strain>
    </source>
</reference>
<accession>A0AAQ3PAV4</accession>